<feature type="domain" description="Histidine kinase" evidence="17">
    <location>
        <begin position="518"/>
        <end position="739"/>
    </location>
</feature>
<feature type="modified residue" description="Phosphohistidine" evidence="14">
    <location>
        <position position="1095"/>
    </location>
</feature>
<keyword evidence="5 15" id="KW-0597">Phosphoprotein</keyword>
<dbReference type="Pfam" id="PF00672">
    <property type="entry name" value="HAMP"/>
    <property type="match status" value="1"/>
</dbReference>
<evidence type="ECO:0000256" key="16">
    <source>
        <dbReference type="SAM" id="Phobius"/>
    </source>
</evidence>
<evidence type="ECO:0000256" key="3">
    <source>
        <dbReference type="ARBA" id="ARBA00012438"/>
    </source>
</evidence>
<dbReference type="PROSITE" id="PS50110">
    <property type="entry name" value="RESPONSE_REGULATORY"/>
    <property type="match status" value="2"/>
</dbReference>
<evidence type="ECO:0000256" key="12">
    <source>
        <dbReference type="ARBA" id="ARBA00023012"/>
    </source>
</evidence>
<dbReference type="Gene3D" id="3.40.50.2300">
    <property type="match status" value="2"/>
</dbReference>
<dbReference type="CDD" id="cd00130">
    <property type="entry name" value="PAS"/>
    <property type="match status" value="2"/>
</dbReference>
<evidence type="ECO:0000259" key="19">
    <source>
        <dbReference type="PROSITE" id="PS50112"/>
    </source>
</evidence>
<dbReference type="PRINTS" id="PR00344">
    <property type="entry name" value="BCTRLSENSOR"/>
</dbReference>
<dbReference type="Pfam" id="PF02518">
    <property type="entry name" value="HATPase_c"/>
    <property type="match status" value="1"/>
</dbReference>
<proteinExistence type="predicted"/>
<keyword evidence="11 16" id="KW-1133">Transmembrane helix</keyword>
<dbReference type="SUPFAM" id="SSF52172">
    <property type="entry name" value="CheY-like"/>
    <property type="match status" value="2"/>
</dbReference>
<dbReference type="InterPro" id="IPR001789">
    <property type="entry name" value="Sig_transdc_resp-reg_receiver"/>
</dbReference>
<dbReference type="NCBIfam" id="TIGR00229">
    <property type="entry name" value="sensory_box"/>
    <property type="match status" value="2"/>
</dbReference>
<dbReference type="InterPro" id="IPR008207">
    <property type="entry name" value="Sig_transdc_His_kin_Hpt_dom"/>
</dbReference>
<dbReference type="CDD" id="cd16922">
    <property type="entry name" value="HATPase_EvgS-ArcB-TorS-like"/>
    <property type="match status" value="1"/>
</dbReference>
<sequence length="1163" mass="126162">MRLSFRLKTILGVAAIEAVLLTALVVSGVGFLSSSAEAEFERRTQATVKAFSVVAKEALISSDLAALNALAREMLTYPGVVYARVRDADHQVIARAGDAAQLDKSVAENPTLASVTDGVLRTGVDIQVGSQRFGRVEIGVSAGEVQSVQATAQRYGLGLAALEMLLVALFSWALGAYLTRQLARLSQAAKRIAGGELGYQMPVQGGDELAETATAFNRMSLQLADSYAALHHNEQDLRLRGHILGAIGVGIVIADARTPDQSVVYVNQAFERITGWLSQDVLGRNCRFLQGPHTDPAELGRLRDAIAEGRDVDVLLLNYTRQGRPFWNELHVMPVRNHAGELTHFVALQTDVSSRIEAQQAITRSEEQLRRVLNATHDGIIVIDDRGAIVSFNAGAERLFGYTVEEVHGRNISMIVPEPHRAHHDAYLQRYLATGESRIMGLEREFEAQRKDGVSIWIALRVGVLEGEPGTPASRDGRRRFIGVVHDITERKRGEVELRHAKEAAEDAAIAKSEFLASMSHEIRTPMHGVLGSIEMLQDTALTGQQQRYLETARTSAGMLLGVIDEILDFSRLEAGKLRIEALDFDPRRTVEDVTAMLAQRAHSKKLELACYIAPEVPELMRGDPIRLRQVLVNLVGNAIKFTERGEVVVSVSAVPGLGSERVLRIEVRDTGIGIARDKQATLFQPFTQADSSMSRRFGGSGLGLSIAKRLVELMQGSIGFESVAEQGSRFWFTLPLQRATAGSRDARSRVFAGTRVLVVDDNATNRIILHRYLTAWGSQSSSAANGEEALAKLQDAATSGRPYEIALLDLNMPGMDGYTLVQQIRQDPALAAMPLIMLSSSVQDTERIEGLGVDVWLDKPLRQSDLHDAIATVLHQRAPVPAPLAVPNGTTLQFAGERVLLVEDNPVTQDVGMQMLRKRGLDVEVADDGRQAVDRVRQQDFDLVLMDIQMPGMDGYAATRAIRAWEAENGRPRMPIVALTAHALPADRDRCLAAGMDDYIVKPYSAQALATMVARWLMPPGVVAAAHVDTAPAPLGPLADPVIDTARYAQVLAVMGAAMGPLLDKVIETMDSEIRQILAAAGAAEMGTLRELMHRLKNTAGDIGATQVYALAATTERRLIDAPAATPDLGALDAACRAALEAIQRLRADLPPVNSPNGPDGP</sequence>
<dbReference type="InterPro" id="IPR035965">
    <property type="entry name" value="PAS-like_dom_sf"/>
</dbReference>
<dbReference type="InterPro" id="IPR000014">
    <property type="entry name" value="PAS"/>
</dbReference>
<dbReference type="PROSITE" id="PS50885">
    <property type="entry name" value="HAMP"/>
    <property type="match status" value="1"/>
</dbReference>
<dbReference type="SMART" id="SM00086">
    <property type="entry name" value="PAC"/>
    <property type="match status" value="2"/>
</dbReference>
<dbReference type="InterPro" id="IPR001610">
    <property type="entry name" value="PAC"/>
</dbReference>
<evidence type="ECO:0000256" key="9">
    <source>
        <dbReference type="ARBA" id="ARBA00022777"/>
    </source>
</evidence>
<dbReference type="EMBL" id="AP025730">
    <property type="protein sequence ID" value="BDI05648.1"/>
    <property type="molecule type" value="Genomic_DNA"/>
</dbReference>
<dbReference type="Gene3D" id="1.20.120.160">
    <property type="entry name" value="HPT domain"/>
    <property type="match status" value="1"/>
</dbReference>
<evidence type="ECO:0000256" key="6">
    <source>
        <dbReference type="ARBA" id="ARBA00022679"/>
    </source>
</evidence>
<dbReference type="SMART" id="SM00091">
    <property type="entry name" value="PAS"/>
    <property type="match status" value="2"/>
</dbReference>
<organism evidence="23 24">
    <name type="scientific">Sphaerotilus microaerophilus</name>
    <dbReference type="NCBI Taxonomy" id="2914710"/>
    <lineage>
        <taxon>Bacteria</taxon>
        <taxon>Pseudomonadati</taxon>
        <taxon>Pseudomonadota</taxon>
        <taxon>Betaproteobacteria</taxon>
        <taxon>Burkholderiales</taxon>
        <taxon>Sphaerotilaceae</taxon>
        <taxon>Sphaerotilus</taxon>
    </lineage>
</organism>
<feature type="domain" description="Response regulatory" evidence="18">
    <location>
        <begin position="756"/>
        <end position="875"/>
    </location>
</feature>
<dbReference type="SUPFAM" id="SSF47384">
    <property type="entry name" value="Homodimeric domain of signal transducing histidine kinase"/>
    <property type="match status" value="1"/>
</dbReference>
<keyword evidence="8" id="KW-0547">Nucleotide-binding</keyword>
<evidence type="ECO:0000313" key="24">
    <source>
        <dbReference type="Proteomes" id="UP001057498"/>
    </source>
</evidence>
<dbReference type="InterPro" id="IPR011006">
    <property type="entry name" value="CheY-like_superfamily"/>
</dbReference>
<feature type="domain" description="HPt" evidence="22">
    <location>
        <begin position="1056"/>
        <end position="1150"/>
    </location>
</feature>
<evidence type="ECO:0000256" key="15">
    <source>
        <dbReference type="PROSITE-ProRule" id="PRU00169"/>
    </source>
</evidence>
<dbReference type="InterPro" id="IPR036641">
    <property type="entry name" value="HPT_dom_sf"/>
</dbReference>
<evidence type="ECO:0000259" key="17">
    <source>
        <dbReference type="PROSITE" id="PS50109"/>
    </source>
</evidence>
<dbReference type="SUPFAM" id="SSF47226">
    <property type="entry name" value="Histidine-containing phosphotransfer domain, HPT domain"/>
    <property type="match status" value="1"/>
</dbReference>
<dbReference type="PROSITE" id="PS50113">
    <property type="entry name" value="PAC"/>
    <property type="match status" value="2"/>
</dbReference>
<evidence type="ECO:0000256" key="11">
    <source>
        <dbReference type="ARBA" id="ARBA00022989"/>
    </source>
</evidence>
<keyword evidence="10" id="KW-0067">ATP-binding</keyword>
<evidence type="ECO:0000259" key="18">
    <source>
        <dbReference type="PROSITE" id="PS50110"/>
    </source>
</evidence>
<dbReference type="PROSITE" id="PS50894">
    <property type="entry name" value="HPT"/>
    <property type="match status" value="1"/>
</dbReference>
<dbReference type="Pfam" id="PF01627">
    <property type="entry name" value="Hpt"/>
    <property type="match status" value="1"/>
</dbReference>
<dbReference type="InterPro" id="IPR013767">
    <property type="entry name" value="PAS_fold"/>
</dbReference>
<dbReference type="SUPFAM" id="SSF55874">
    <property type="entry name" value="ATPase domain of HSP90 chaperone/DNA topoisomerase II/histidine kinase"/>
    <property type="match status" value="1"/>
</dbReference>
<dbReference type="Gene3D" id="1.10.287.130">
    <property type="match status" value="1"/>
</dbReference>
<dbReference type="SMART" id="SM00387">
    <property type="entry name" value="HATPase_c"/>
    <property type="match status" value="1"/>
</dbReference>
<evidence type="ECO:0000313" key="23">
    <source>
        <dbReference type="EMBL" id="BDI05648.1"/>
    </source>
</evidence>
<feature type="transmembrane region" description="Helical" evidence="16">
    <location>
        <begin position="155"/>
        <end position="178"/>
    </location>
</feature>
<dbReference type="PROSITE" id="PS50112">
    <property type="entry name" value="PAS"/>
    <property type="match status" value="2"/>
</dbReference>
<dbReference type="CDD" id="cd00082">
    <property type="entry name" value="HisKA"/>
    <property type="match status" value="1"/>
</dbReference>
<keyword evidence="9" id="KW-0418">Kinase</keyword>
<feature type="domain" description="PAS" evidence="19">
    <location>
        <begin position="365"/>
        <end position="435"/>
    </location>
</feature>
<dbReference type="Gene3D" id="6.10.340.10">
    <property type="match status" value="1"/>
</dbReference>
<dbReference type="SUPFAM" id="SSF158472">
    <property type="entry name" value="HAMP domain-like"/>
    <property type="match status" value="1"/>
</dbReference>
<evidence type="ECO:0000256" key="2">
    <source>
        <dbReference type="ARBA" id="ARBA00004651"/>
    </source>
</evidence>
<comment type="catalytic activity">
    <reaction evidence="1">
        <text>ATP + protein L-histidine = ADP + protein N-phospho-L-histidine.</text>
        <dbReference type="EC" id="2.7.13.3"/>
    </reaction>
</comment>
<feature type="domain" description="Response regulatory" evidence="18">
    <location>
        <begin position="899"/>
        <end position="1018"/>
    </location>
</feature>
<gene>
    <name evidence="23" type="ORF">CATMQ487_26180</name>
</gene>
<evidence type="ECO:0000256" key="8">
    <source>
        <dbReference type="ARBA" id="ARBA00022741"/>
    </source>
</evidence>
<dbReference type="Pfam" id="PF00989">
    <property type="entry name" value="PAS"/>
    <property type="match status" value="1"/>
</dbReference>
<dbReference type="InterPro" id="IPR003661">
    <property type="entry name" value="HisK_dim/P_dom"/>
</dbReference>
<name>A0ABM7YMG2_9BURK</name>
<feature type="transmembrane region" description="Helical" evidence="16">
    <location>
        <begin position="12"/>
        <end position="33"/>
    </location>
</feature>
<evidence type="ECO:0000256" key="4">
    <source>
        <dbReference type="ARBA" id="ARBA00022475"/>
    </source>
</evidence>
<keyword evidence="4" id="KW-1003">Cell membrane</keyword>
<dbReference type="SMART" id="SM00388">
    <property type="entry name" value="HisKA"/>
    <property type="match status" value="1"/>
</dbReference>
<dbReference type="SUPFAM" id="SSF55785">
    <property type="entry name" value="PYP-like sensor domain (PAS domain)"/>
    <property type="match status" value="2"/>
</dbReference>
<keyword evidence="6" id="KW-0808">Transferase</keyword>
<dbReference type="Gene3D" id="3.30.450.20">
    <property type="entry name" value="PAS domain"/>
    <property type="match status" value="2"/>
</dbReference>
<comment type="subcellular location">
    <subcellularLocation>
        <location evidence="2">Cell membrane</location>
        <topology evidence="2">Multi-pass membrane protein</topology>
    </subcellularLocation>
</comment>
<dbReference type="PROSITE" id="PS50109">
    <property type="entry name" value="HIS_KIN"/>
    <property type="match status" value="1"/>
</dbReference>
<dbReference type="InterPro" id="IPR036097">
    <property type="entry name" value="HisK_dim/P_sf"/>
</dbReference>
<dbReference type="Pfam" id="PF13426">
    <property type="entry name" value="PAS_9"/>
    <property type="match status" value="1"/>
</dbReference>
<feature type="domain" description="PAS" evidence="19">
    <location>
        <begin position="242"/>
        <end position="309"/>
    </location>
</feature>
<keyword evidence="13 16" id="KW-0472">Membrane</keyword>
<dbReference type="Pfam" id="PF00512">
    <property type="entry name" value="HisKA"/>
    <property type="match status" value="1"/>
</dbReference>
<evidence type="ECO:0000256" key="13">
    <source>
        <dbReference type="ARBA" id="ARBA00023136"/>
    </source>
</evidence>
<accession>A0ABM7YMG2</accession>
<reference evidence="23" key="1">
    <citation type="submission" date="2022-04" db="EMBL/GenBank/DDBJ databases">
        <title>Whole genome sequence of Sphaerotilus sp. FB-5.</title>
        <authorList>
            <person name="Takeda M."/>
            <person name="Narihara S."/>
            <person name="Akimoto M."/>
            <person name="Akimoto R."/>
            <person name="Nishiyashiki S."/>
            <person name="Murakami T."/>
        </authorList>
    </citation>
    <scope>NUCLEOTIDE SEQUENCE</scope>
    <source>
        <strain evidence="23">FB-5</strain>
    </source>
</reference>
<feature type="domain" description="PAC" evidence="20">
    <location>
        <begin position="310"/>
        <end position="364"/>
    </location>
</feature>
<dbReference type="Pfam" id="PF00072">
    <property type="entry name" value="Response_reg"/>
    <property type="match status" value="2"/>
</dbReference>
<evidence type="ECO:0000256" key="1">
    <source>
        <dbReference type="ARBA" id="ARBA00000085"/>
    </source>
</evidence>
<evidence type="ECO:0000259" key="20">
    <source>
        <dbReference type="PROSITE" id="PS50113"/>
    </source>
</evidence>
<dbReference type="InterPro" id="IPR036890">
    <property type="entry name" value="HATPase_C_sf"/>
</dbReference>
<feature type="modified residue" description="4-aspartylphosphate" evidence="15">
    <location>
        <position position="948"/>
    </location>
</feature>
<dbReference type="PANTHER" id="PTHR45339">
    <property type="entry name" value="HYBRID SIGNAL TRANSDUCTION HISTIDINE KINASE J"/>
    <property type="match status" value="1"/>
</dbReference>
<evidence type="ECO:0000256" key="14">
    <source>
        <dbReference type="PROSITE-ProRule" id="PRU00110"/>
    </source>
</evidence>
<dbReference type="Proteomes" id="UP001057498">
    <property type="component" value="Chromosome"/>
</dbReference>
<evidence type="ECO:0000259" key="22">
    <source>
        <dbReference type="PROSITE" id="PS50894"/>
    </source>
</evidence>
<feature type="domain" description="HAMP" evidence="21">
    <location>
        <begin position="176"/>
        <end position="228"/>
    </location>
</feature>
<dbReference type="EC" id="2.7.13.3" evidence="3"/>
<feature type="modified residue" description="4-aspartylphosphate" evidence="15">
    <location>
        <position position="810"/>
    </location>
</feature>
<keyword evidence="12" id="KW-0902">Two-component regulatory system</keyword>
<dbReference type="InterPro" id="IPR005467">
    <property type="entry name" value="His_kinase_dom"/>
</dbReference>
<dbReference type="PANTHER" id="PTHR45339:SF1">
    <property type="entry name" value="HYBRID SIGNAL TRANSDUCTION HISTIDINE KINASE J"/>
    <property type="match status" value="1"/>
</dbReference>
<dbReference type="CDD" id="cd06225">
    <property type="entry name" value="HAMP"/>
    <property type="match status" value="1"/>
</dbReference>
<protein>
    <recommendedName>
        <fullName evidence="3">histidine kinase</fullName>
        <ecNumber evidence="3">2.7.13.3</ecNumber>
    </recommendedName>
</protein>
<evidence type="ECO:0000256" key="7">
    <source>
        <dbReference type="ARBA" id="ARBA00022692"/>
    </source>
</evidence>
<evidence type="ECO:0000256" key="5">
    <source>
        <dbReference type="ARBA" id="ARBA00022553"/>
    </source>
</evidence>
<dbReference type="RefSeq" id="WP_251969015.1">
    <property type="nucleotide sequence ID" value="NZ_AP025730.1"/>
</dbReference>
<dbReference type="InterPro" id="IPR003594">
    <property type="entry name" value="HATPase_dom"/>
</dbReference>
<dbReference type="InterPro" id="IPR000700">
    <property type="entry name" value="PAS-assoc_C"/>
</dbReference>
<dbReference type="SMART" id="SM00304">
    <property type="entry name" value="HAMP"/>
    <property type="match status" value="1"/>
</dbReference>
<evidence type="ECO:0000256" key="10">
    <source>
        <dbReference type="ARBA" id="ARBA00022840"/>
    </source>
</evidence>
<dbReference type="SMART" id="SM00448">
    <property type="entry name" value="REC"/>
    <property type="match status" value="2"/>
</dbReference>
<dbReference type="InterPro" id="IPR004358">
    <property type="entry name" value="Sig_transdc_His_kin-like_C"/>
</dbReference>
<evidence type="ECO:0000259" key="21">
    <source>
        <dbReference type="PROSITE" id="PS50885"/>
    </source>
</evidence>
<dbReference type="Gene3D" id="3.30.565.10">
    <property type="entry name" value="Histidine kinase-like ATPase, C-terminal domain"/>
    <property type="match status" value="1"/>
</dbReference>
<keyword evidence="7 16" id="KW-0812">Transmembrane</keyword>
<feature type="domain" description="PAC" evidence="20">
    <location>
        <begin position="442"/>
        <end position="500"/>
    </location>
</feature>
<dbReference type="CDD" id="cd17546">
    <property type="entry name" value="REC_hyHK_CKI1_RcsC-like"/>
    <property type="match status" value="1"/>
</dbReference>
<dbReference type="InterPro" id="IPR003660">
    <property type="entry name" value="HAMP_dom"/>
</dbReference>
<keyword evidence="24" id="KW-1185">Reference proteome</keyword>